<evidence type="ECO:0000256" key="1">
    <source>
        <dbReference type="ARBA" id="ARBA00022857"/>
    </source>
</evidence>
<dbReference type="InterPro" id="IPR005399">
    <property type="entry name" value="K_chnl_volt-dep_bsu_KCNAB-rel"/>
</dbReference>
<dbReference type="AlphaFoldDB" id="A0A8S1RCX0"/>
<evidence type="ECO:0000313" key="4">
    <source>
        <dbReference type="EMBL" id="CAD8126126.1"/>
    </source>
</evidence>
<keyword evidence="5" id="KW-1185">Reference proteome</keyword>
<comment type="caution">
    <text evidence="4">The sequence shown here is derived from an EMBL/GenBank/DDBJ whole genome shotgun (WGS) entry which is preliminary data.</text>
</comment>
<dbReference type="Proteomes" id="UP000692954">
    <property type="component" value="Unassembled WGS sequence"/>
</dbReference>
<dbReference type="Pfam" id="PF00248">
    <property type="entry name" value="Aldo_ket_red"/>
    <property type="match status" value="1"/>
</dbReference>
<dbReference type="PANTHER" id="PTHR43150">
    <property type="entry name" value="HYPERKINETIC, ISOFORM M"/>
    <property type="match status" value="1"/>
</dbReference>
<protein>
    <recommendedName>
        <fullName evidence="3">NADP-dependent oxidoreductase domain-containing protein</fullName>
    </recommendedName>
</protein>
<evidence type="ECO:0000259" key="3">
    <source>
        <dbReference type="Pfam" id="PF00248"/>
    </source>
</evidence>
<dbReference type="EMBL" id="CAJJDN010000165">
    <property type="protein sequence ID" value="CAD8126126.1"/>
    <property type="molecule type" value="Genomic_DNA"/>
</dbReference>
<sequence>MEYRRLGATGLKVSAISYGNWVNSDDQATQDRNTKIIQKAWELGINFFDTAEIYGEGKAEVHLGNALKTLNVQRQDIVISTKIFGGDGNDFPNSKYLSRKHIIEGLRNSLKRLDTPYVDIVFAHRYDYQTPLEETCRAFDWVIRHGLSHYWGTSEWTAQQIHQAIGICERLSLHKPVVEQPQYNMMVRDRFEWEYESVFAAGYGSTIWSPLYQGLLTGKYNDDILADGRFKNSDNVYVKMFYQQILGDPEKRIKIQNQLKQLGEIAKELGVTQAQLSLAWALKNKDVSTAITSATKPEQLEETVKSVQVIKLITKEVELKIESILANKPQTSLNFKQMAPYPTRRDLYV</sequence>
<dbReference type="GO" id="GO:0016491">
    <property type="term" value="F:oxidoreductase activity"/>
    <property type="evidence" value="ECO:0007669"/>
    <property type="project" value="UniProtKB-KW"/>
</dbReference>
<dbReference type="PANTHER" id="PTHR43150:SF2">
    <property type="entry name" value="HYPERKINETIC, ISOFORM M"/>
    <property type="match status" value="1"/>
</dbReference>
<gene>
    <name evidence="4" type="ORF">PSON_ATCC_30995.1.T1650019</name>
</gene>
<evidence type="ECO:0000313" key="5">
    <source>
        <dbReference type="Proteomes" id="UP000692954"/>
    </source>
</evidence>
<reference evidence="4" key="1">
    <citation type="submission" date="2021-01" db="EMBL/GenBank/DDBJ databases">
        <authorList>
            <consortium name="Genoscope - CEA"/>
            <person name="William W."/>
        </authorList>
    </citation>
    <scope>NUCLEOTIDE SEQUENCE</scope>
</reference>
<name>A0A8S1RCX0_9CILI</name>
<evidence type="ECO:0000256" key="2">
    <source>
        <dbReference type="ARBA" id="ARBA00023002"/>
    </source>
</evidence>
<proteinExistence type="predicted"/>
<accession>A0A8S1RCX0</accession>
<keyword evidence="1" id="KW-0521">NADP</keyword>
<dbReference type="OrthoDB" id="2310150at2759"/>
<dbReference type="InterPro" id="IPR023210">
    <property type="entry name" value="NADP_OxRdtase_dom"/>
</dbReference>
<organism evidence="4 5">
    <name type="scientific">Paramecium sonneborni</name>
    <dbReference type="NCBI Taxonomy" id="65129"/>
    <lineage>
        <taxon>Eukaryota</taxon>
        <taxon>Sar</taxon>
        <taxon>Alveolata</taxon>
        <taxon>Ciliophora</taxon>
        <taxon>Intramacronucleata</taxon>
        <taxon>Oligohymenophorea</taxon>
        <taxon>Peniculida</taxon>
        <taxon>Parameciidae</taxon>
        <taxon>Paramecium</taxon>
    </lineage>
</organism>
<keyword evidence="2" id="KW-0560">Oxidoreductase</keyword>
<feature type="domain" description="NADP-dependent oxidoreductase" evidence="3">
    <location>
        <begin position="16"/>
        <end position="318"/>
    </location>
</feature>